<feature type="transmembrane region" description="Helical" evidence="1">
    <location>
        <begin position="60"/>
        <end position="82"/>
    </location>
</feature>
<protein>
    <recommendedName>
        <fullName evidence="4">Integral membrane protein</fullName>
    </recommendedName>
</protein>
<dbReference type="Proteomes" id="UP000019109">
    <property type="component" value="Unassembled WGS sequence"/>
</dbReference>
<sequence>MNFLWYLVLIIPGIIKKYSYMMVPYILADNPNIGHKRALELSEQMTYGHKLNIFVLELSFLGWYLLGLLACCIGIIFVHPYLNATMAELYLVLRQQAIEKNLCTCEELMLDLILRDNDGFSEF</sequence>
<keyword evidence="1" id="KW-0472">Membrane</keyword>
<dbReference type="Pfam" id="PF06161">
    <property type="entry name" value="DUF975"/>
    <property type="match status" value="1"/>
</dbReference>
<dbReference type="PANTHER" id="PTHR40076:SF1">
    <property type="entry name" value="MEMBRANE PROTEIN"/>
    <property type="match status" value="1"/>
</dbReference>
<dbReference type="PANTHER" id="PTHR40076">
    <property type="entry name" value="MEMBRANE PROTEIN-RELATED"/>
    <property type="match status" value="1"/>
</dbReference>
<keyword evidence="1" id="KW-0812">Transmembrane</keyword>
<dbReference type="InterPro" id="IPR010380">
    <property type="entry name" value="DUF975"/>
</dbReference>
<comment type="caution">
    <text evidence="2">The sequence shown here is derived from an EMBL/GenBank/DDBJ whole genome shotgun (WGS) entry which is preliminary data.</text>
</comment>
<evidence type="ECO:0000313" key="3">
    <source>
        <dbReference type="Proteomes" id="UP000019109"/>
    </source>
</evidence>
<dbReference type="EMBL" id="BAVR01000018">
    <property type="protein sequence ID" value="GAE88444.1"/>
    <property type="molecule type" value="Genomic_DNA"/>
</dbReference>
<evidence type="ECO:0008006" key="4">
    <source>
        <dbReference type="Google" id="ProtNLM"/>
    </source>
</evidence>
<proteinExistence type="predicted"/>
<accession>W4V6U0</accession>
<evidence type="ECO:0000313" key="2">
    <source>
        <dbReference type="EMBL" id="GAE88444.1"/>
    </source>
</evidence>
<dbReference type="AlphaFoldDB" id="W4V6U0"/>
<keyword evidence="1" id="KW-1133">Transmembrane helix</keyword>
<organism evidence="2 3">
    <name type="scientific">Acetivibrio straminisolvens JCM 21531</name>
    <dbReference type="NCBI Taxonomy" id="1294263"/>
    <lineage>
        <taxon>Bacteria</taxon>
        <taxon>Bacillati</taxon>
        <taxon>Bacillota</taxon>
        <taxon>Clostridia</taxon>
        <taxon>Eubacteriales</taxon>
        <taxon>Oscillospiraceae</taxon>
        <taxon>Acetivibrio</taxon>
    </lineage>
</organism>
<dbReference type="STRING" id="1294263.JCM21531_1887"/>
<evidence type="ECO:0000256" key="1">
    <source>
        <dbReference type="SAM" id="Phobius"/>
    </source>
</evidence>
<name>W4V6U0_9FIRM</name>
<gene>
    <name evidence="2" type="ORF">JCM21531_1887</name>
</gene>
<keyword evidence="3" id="KW-1185">Reference proteome</keyword>
<reference evidence="2" key="1">
    <citation type="journal article" date="2014" name="Genome Announc.">
        <title>Draft Genome Sequence of Clostridium straminisolvens Strain JCM 21531T, Isolated from a Cellulose-Degrading Bacterial Community.</title>
        <authorList>
            <person name="Yuki M."/>
            <person name="Oshima K."/>
            <person name="Suda W."/>
            <person name="Sakamoto M."/>
            <person name="Kitamura K."/>
            <person name="Iida T."/>
            <person name="Hattori M."/>
            <person name="Ohkuma M."/>
        </authorList>
    </citation>
    <scope>NUCLEOTIDE SEQUENCE [LARGE SCALE GENOMIC DNA]</scope>
    <source>
        <strain evidence="2">JCM 21531</strain>
    </source>
</reference>
<feature type="transmembrane region" description="Helical" evidence="1">
    <location>
        <begin position="6"/>
        <end position="27"/>
    </location>
</feature>